<dbReference type="InterPro" id="IPR050236">
    <property type="entry name" value="Ser_Thr_kinase_AGC"/>
</dbReference>
<evidence type="ECO:0000256" key="12">
    <source>
        <dbReference type="RuleBase" id="RU000304"/>
    </source>
</evidence>
<dbReference type="Proteomes" id="UP001431783">
    <property type="component" value="Unassembled WGS sequence"/>
</dbReference>
<dbReference type="FunFam" id="1.10.510.10:FF:000833">
    <property type="entry name" value="AGC family protein kinase"/>
    <property type="match status" value="1"/>
</dbReference>
<feature type="domain" description="Protein kinase" evidence="13">
    <location>
        <begin position="16"/>
        <end position="290"/>
    </location>
</feature>
<keyword evidence="5" id="KW-0808">Transferase</keyword>
<evidence type="ECO:0000256" key="8">
    <source>
        <dbReference type="ARBA" id="ARBA00022840"/>
    </source>
</evidence>
<name>A0AAW1TK56_9CUCU</name>
<comment type="catalytic activity">
    <reaction evidence="10">
        <text>L-seryl-[protein] + ATP = O-phospho-L-seryl-[protein] + ADP + H(+)</text>
        <dbReference type="Rhea" id="RHEA:17989"/>
        <dbReference type="Rhea" id="RHEA-COMP:9863"/>
        <dbReference type="Rhea" id="RHEA-COMP:11604"/>
        <dbReference type="ChEBI" id="CHEBI:15378"/>
        <dbReference type="ChEBI" id="CHEBI:29999"/>
        <dbReference type="ChEBI" id="CHEBI:30616"/>
        <dbReference type="ChEBI" id="CHEBI:83421"/>
        <dbReference type="ChEBI" id="CHEBI:456216"/>
        <dbReference type="EC" id="2.7.11.1"/>
    </reaction>
</comment>
<evidence type="ECO:0000256" key="2">
    <source>
        <dbReference type="ARBA" id="ARBA00012513"/>
    </source>
</evidence>
<dbReference type="SMART" id="SM00233">
    <property type="entry name" value="PH"/>
    <property type="match status" value="1"/>
</dbReference>
<dbReference type="EC" id="2.7.11.1" evidence="2"/>
<dbReference type="PANTHER" id="PTHR24356">
    <property type="entry name" value="SERINE/THREONINE-PROTEIN KINASE"/>
    <property type="match status" value="1"/>
</dbReference>
<comment type="caution">
    <text evidence="14">The sequence shown here is derived from an EMBL/GenBank/DDBJ whole genome shotgun (WGS) entry which is preliminary data.</text>
</comment>
<organism evidence="14 15">
    <name type="scientific">Henosepilachna vigintioctopunctata</name>
    <dbReference type="NCBI Taxonomy" id="420089"/>
    <lineage>
        <taxon>Eukaryota</taxon>
        <taxon>Metazoa</taxon>
        <taxon>Ecdysozoa</taxon>
        <taxon>Arthropoda</taxon>
        <taxon>Hexapoda</taxon>
        <taxon>Insecta</taxon>
        <taxon>Pterygota</taxon>
        <taxon>Neoptera</taxon>
        <taxon>Endopterygota</taxon>
        <taxon>Coleoptera</taxon>
        <taxon>Polyphaga</taxon>
        <taxon>Cucujiformia</taxon>
        <taxon>Coccinelloidea</taxon>
        <taxon>Coccinellidae</taxon>
        <taxon>Epilachninae</taxon>
        <taxon>Epilachnini</taxon>
        <taxon>Henosepilachna</taxon>
    </lineage>
</organism>
<dbReference type="Gene3D" id="2.30.29.30">
    <property type="entry name" value="Pleckstrin-homology domain (PH domain)/Phosphotyrosine-binding domain (PTB)"/>
    <property type="match status" value="1"/>
</dbReference>
<accession>A0AAW1TK56</accession>
<dbReference type="GO" id="GO:0005524">
    <property type="term" value="F:ATP binding"/>
    <property type="evidence" value="ECO:0007669"/>
    <property type="project" value="UniProtKB-UniRule"/>
</dbReference>
<evidence type="ECO:0000259" key="13">
    <source>
        <dbReference type="PROSITE" id="PS50011"/>
    </source>
</evidence>
<evidence type="ECO:0000256" key="3">
    <source>
        <dbReference type="ARBA" id="ARBA00018538"/>
    </source>
</evidence>
<keyword evidence="6 11" id="KW-0547">Nucleotide-binding</keyword>
<evidence type="ECO:0000256" key="7">
    <source>
        <dbReference type="ARBA" id="ARBA00022777"/>
    </source>
</evidence>
<keyword evidence="7" id="KW-0418">Kinase</keyword>
<evidence type="ECO:0000256" key="6">
    <source>
        <dbReference type="ARBA" id="ARBA00022741"/>
    </source>
</evidence>
<evidence type="ECO:0000313" key="14">
    <source>
        <dbReference type="EMBL" id="KAK9871557.1"/>
    </source>
</evidence>
<dbReference type="PROSITE" id="PS00108">
    <property type="entry name" value="PROTEIN_KINASE_ST"/>
    <property type="match status" value="1"/>
</dbReference>
<evidence type="ECO:0000256" key="5">
    <source>
        <dbReference type="ARBA" id="ARBA00022679"/>
    </source>
</evidence>
<evidence type="ECO:0000256" key="9">
    <source>
        <dbReference type="ARBA" id="ARBA00047899"/>
    </source>
</evidence>
<dbReference type="SUPFAM" id="SSF50729">
    <property type="entry name" value="PH domain-like"/>
    <property type="match status" value="1"/>
</dbReference>
<reference evidence="14 15" key="1">
    <citation type="submission" date="2023-03" db="EMBL/GenBank/DDBJ databases">
        <title>Genome insight into feeding habits of ladybird beetles.</title>
        <authorList>
            <person name="Li H.-S."/>
            <person name="Huang Y.-H."/>
            <person name="Pang H."/>
        </authorList>
    </citation>
    <scope>NUCLEOTIDE SEQUENCE [LARGE SCALE GENOMIC DNA]</scope>
    <source>
        <strain evidence="14">SYSU_2023b</strain>
        <tissue evidence="14">Whole body</tissue>
    </source>
</reference>
<comment type="catalytic activity">
    <reaction evidence="9">
        <text>L-threonyl-[protein] + ATP = O-phospho-L-threonyl-[protein] + ADP + H(+)</text>
        <dbReference type="Rhea" id="RHEA:46608"/>
        <dbReference type="Rhea" id="RHEA-COMP:11060"/>
        <dbReference type="Rhea" id="RHEA-COMP:11605"/>
        <dbReference type="ChEBI" id="CHEBI:15378"/>
        <dbReference type="ChEBI" id="CHEBI:30013"/>
        <dbReference type="ChEBI" id="CHEBI:30616"/>
        <dbReference type="ChEBI" id="CHEBI:61977"/>
        <dbReference type="ChEBI" id="CHEBI:456216"/>
        <dbReference type="EC" id="2.7.11.1"/>
    </reaction>
</comment>
<evidence type="ECO:0000256" key="1">
    <source>
        <dbReference type="ARBA" id="ARBA00010006"/>
    </source>
</evidence>
<dbReference type="SUPFAM" id="SSF56112">
    <property type="entry name" value="Protein kinase-like (PK-like)"/>
    <property type="match status" value="1"/>
</dbReference>
<evidence type="ECO:0000256" key="10">
    <source>
        <dbReference type="ARBA" id="ARBA00048679"/>
    </source>
</evidence>
<evidence type="ECO:0000256" key="4">
    <source>
        <dbReference type="ARBA" id="ARBA00022527"/>
    </source>
</evidence>
<sequence>MPQAQNEDRKKTPKDFYFMKIIGEGSFSTVFHAAEVENKKEYAIKVLRKRHIIRENKMEYVNREKKSLLSLGGSEAASRFFVHLYATFQDADNLYFVLTYARNGDLLDHLLRHKTFNIKWVVFYAAELLLALEFMKSKKIIHRDLKPENILFDKNWHILITDFGSSKIIGESDVIKKGDDTKSRRRRNSFVGTAQYVSPEVLHGEETTYASDLWAYGCVIYQMISGQAPFRAATEYSIFQKITNLDFTFSENFNLSAKDLIEKLIVTVPENRLGALDSSNYDSIREHVLFEETNWDDLGPAPVLSEDYGKELDNVIIPDNVKPGLTDEITFQLHVNMLSSSSESDVVVHTPPPVRKKSEPNRKLTDLTQEEIDDRLSLQKDDEYSKFVDGNLILKKGFLEKKKGTFGFSRKRMFLLTFGPHLYYVDPNSMSLRGEVPFSECMKTEAKNFKVFYIHTPNRTYYLEDTTGYALEWCKAIDEVIAHYFPKKT</sequence>
<proteinExistence type="inferred from homology"/>
<dbReference type="CDD" id="cd05581">
    <property type="entry name" value="STKc_PDK1"/>
    <property type="match status" value="1"/>
</dbReference>
<protein>
    <recommendedName>
        <fullName evidence="3">3-phosphoinositide-dependent protein kinase 1</fullName>
        <ecNumber evidence="2">2.7.11.1</ecNumber>
    </recommendedName>
</protein>
<evidence type="ECO:0000313" key="15">
    <source>
        <dbReference type="Proteomes" id="UP001431783"/>
    </source>
</evidence>
<dbReference type="SMART" id="SM00220">
    <property type="entry name" value="S_TKc"/>
    <property type="match status" value="1"/>
</dbReference>
<dbReference type="PROSITE" id="PS50011">
    <property type="entry name" value="PROTEIN_KINASE_DOM"/>
    <property type="match status" value="1"/>
</dbReference>
<comment type="similarity">
    <text evidence="1">Belongs to the protein kinase superfamily. AGC Ser/Thr protein kinase family. PDPK1 subfamily.</text>
</comment>
<keyword evidence="4 12" id="KW-0723">Serine/threonine-protein kinase</keyword>
<dbReference type="InterPro" id="IPR011009">
    <property type="entry name" value="Kinase-like_dom_sf"/>
</dbReference>
<dbReference type="EMBL" id="JARQZJ010000006">
    <property type="protein sequence ID" value="KAK9871557.1"/>
    <property type="molecule type" value="Genomic_DNA"/>
</dbReference>
<dbReference type="AlphaFoldDB" id="A0AAW1TK56"/>
<dbReference type="InterPro" id="IPR000719">
    <property type="entry name" value="Prot_kinase_dom"/>
</dbReference>
<feature type="binding site" evidence="11">
    <location>
        <position position="45"/>
    </location>
    <ligand>
        <name>ATP</name>
        <dbReference type="ChEBI" id="CHEBI:30616"/>
    </ligand>
</feature>
<gene>
    <name evidence="14" type="ORF">WA026_012938</name>
</gene>
<keyword evidence="8 11" id="KW-0067">ATP-binding</keyword>
<dbReference type="FunFam" id="3.30.200.20:FF:000191">
    <property type="entry name" value="3-phosphoinositide-dependent protein kinase 2-like"/>
    <property type="match status" value="1"/>
</dbReference>
<dbReference type="Pfam" id="PF14593">
    <property type="entry name" value="PH_3"/>
    <property type="match status" value="1"/>
</dbReference>
<dbReference type="InterPro" id="IPR011993">
    <property type="entry name" value="PH-like_dom_sf"/>
</dbReference>
<dbReference type="InterPro" id="IPR008271">
    <property type="entry name" value="Ser/Thr_kinase_AS"/>
</dbReference>
<dbReference type="Gene3D" id="1.10.510.10">
    <property type="entry name" value="Transferase(Phosphotransferase) domain 1"/>
    <property type="match status" value="1"/>
</dbReference>
<dbReference type="InterPro" id="IPR033931">
    <property type="entry name" value="PDK1-typ_PH"/>
</dbReference>
<dbReference type="PROSITE" id="PS00107">
    <property type="entry name" value="PROTEIN_KINASE_ATP"/>
    <property type="match status" value="1"/>
</dbReference>
<dbReference type="GO" id="GO:0004674">
    <property type="term" value="F:protein serine/threonine kinase activity"/>
    <property type="evidence" value="ECO:0007669"/>
    <property type="project" value="UniProtKB-KW"/>
</dbReference>
<dbReference type="InterPro" id="IPR001849">
    <property type="entry name" value="PH_domain"/>
</dbReference>
<dbReference type="GO" id="GO:0035556">
    <property type="term" value="P:intracellular signal transduction"/>
    <property type="evidence" value="ECO:0007669"/>
    <property type="project" value="TreeGrafter"/>
</dbReference>
<evidence type="ECO:0000256" key="11">
    <source>
        <dbReference type="PROSITE-ProRule" id="PRU10141"/>
    </source>
</evidence>
<dbReference type="InterPro" id="IPR039046">
    <property type="entry name" value="PDPK1"/>
</dbReference>
<dbReference type="Pfam" id="PF00069">
    <property type="entry name" value="Pkinase"/>
    <property type="match status" value="1"/>
</dbReference>
<dbReference type="CDD" id="cd01262">
    <property type="entry name" value="PH_PDK1"/>
    <property type="match status" value="1"/>
</dbReference>
<dbReference type="Gene3D" id="3.30.200.20">
    <property type="entry name" value="Phosphorylase Kinase, domain 1"/>
    <property type="match status" value="1"/>
</dbReference>
<dbReference type="PANTHER" id="PTHR24356:SF163">
    <property type="entry name" value="3-PHOSPHOINOSITIDE-DEPENDENT PROTEIN KINASE 1-RELATED"/>
    <property type="match status" value="1"/>
</dbReference>
<dbReference type="InterPro" id="IPR017441">
    <property type="entry name" value="Protein_kinase_ATP_BS"/>
</dbReference>
<keyword evidence="15" id="KW-1185">Reference proteome</keyword>